<protein>
    <submittedName>
        <fullName evidence="1">Uncharacterized protein</fullName>
    </submittedName>
</protein>
<dbReference type="OrthoDB" id="5975932at2759"/>
<dbReference type="PANTHER" id="PTHR23409:SF21">
    <property type="entry name" value="CAPSID PROTEIN"/>
    <property type="match status" value="1"/>
</dbReference>
<reference evidence="1 2" key="1">
    <citation type="journal article" date="2018" name="Sci. Rep.">
        <title>Comparative analysis of the Pocillopora damicornis genome highlights role of immune system in coral evolution.</title>
        <authorList>
            <person name="Cunning R."/>
            <person name="Bay R.A."/>
            <person name="Gillette P."/>
            <person name="Baker A.C."/>
            <person name="Traylor-Knowles N."/>
        </authorList>
    </citation>
    <scope>NUCLEOTIDE SEQUENCE [LARGE SCALE GENOMIC DNA]</scope>
    <source>
        <strain evidence="1">RSMAS</strain>
        <tissue evidence="1">Whole animal</tissue>
    </source>
</reference>
<accession>A0A3M6TPQ6</accession>
<dbReference type="InterPro" id="IPR000358">
    <property type="entry name" value="RNR_small_fam"/>
</dbReference>
<dbReference type="PANTHER" id="PTHR23409">
    <property type="entry name" value="RIBONUCLEOSIDE-DIPHOSPHATE REDUCTASE SMALL CHAIN"/>
    <property type="match status" value="1"/>
</dbReference>
<gene>
    <name evidence="1" type="ORF">pdam_00022678</name>
</gene>
<dbReference type="AlphaFoldDB" id="A0A3M6TPQ6"/>
<dbReference type="Proteomes" id="UP000275408">
    <property type="component" value="Unassembled WGS sequence"/>
</dbReference>
<dbReference type="STRING" id="46731.A0A3M6TPQ6"/>
<keyword evidence="2" id="KW-1185">Reference proteome</keyword>
<evidence type="ECO:0000313" key="1">
    <source>
        <dbReference type="EMBL" id="RMX43405.1"/>
    </source>
</evidence>
<evidence type="ECO:0000313" key="2">
    <source>
        <dbReference type="Proteomes" id="UP000275408"/>
    </source>
</evidence>
<sequence length="395" mass="44375">MSIVFGGREASPAHFKSGVVEDSALDLFTVPPTNITYNGYRIVEINPTSESITPIEFVIPGSREYIDFSRGYFRMDLILKKTDGGNLAAASQRWLAPNAFHAIIKQPSIYVNGTLTTEQTDTYAYKAYLETILNYGTEDEETILRPQGQIDSATPNVDYTALSKERKKAVDGLVEMKEKTTGGKTIQLFGLHHVDLFNTGRMLIPGVDLKMSFTLNDPKFFMNGLAAVATKVRLQAGDLKMKFYACMVKVRLQKNLDVYYPTVRSEIRTYTLQNNHTNFEATDVFNGRVPDRVVVGLVYQDAFSGNYAYNPFNFPKFDVSSIKQIVEGEEYPYQPLQLIADNGQYDMSGYHRLISAKCSAYRGKCMSNQNIGETINIPHYTCGIMSPLDVQTVYN</sequence>
<comment type="caution">
    <text evidence="1">The sequence shown here is derived from an EMBL/GenBank/DDBJ whole genome shotgun (WGS) entry which is preliminary data.</text>
</comment>
<proteinExistence type="predicted"/>
<dbReference type="GO" id="GO:0004748">
    <property type="term" value="F:ribonucleoside-diphosphate reductase activity, thioredoxin disulfide as acceptor"/>
    <property type="evidence" value="ECO:0007669"/>
    <property type="project" value="TreeGrafter"/>
</dbReference>
<dbReference type="GO" id="GO:0005829">
    <property type="term" value="C:cytosol"/>
    <property type="evidence" value="ECO:0007669"/>
    <property type="project" value="TreeGrafter"/>
</dbReference>
<dbReference type="GO" id="GO:0009263">
    <property type="term" value="P:deoxyribonucleotide biosynthetic process"/>
    <property type="evidence" value="ECO:0007669"/>
    <property type="project" value="InterPro"/>
</dbReference>
<organism evidence="1 2">
    <name type="scientific">Pocillopora damicornis</name>
    <name type="common">Cauliflower coral</name>
    <name type="synonym">Millepora damicornis</name>
    <dbReference type="NCBI Taxonomy" id="46731"/>
    <lineage>
        <taxon>Eukaryota</taxon>
        <taxon>Metazoa</taxon>
        <taxon>Cnidaria</taxon>
        <taxon>Anthozoa</taxon>
        <taxon>Hexacorallia</taxon>
        <taxon>Scleractinia</taxon>
        <taxon>Astrocoeniina</taxon>
        <taxon>Pocilloporidae</taxon>
        <taxon>Pocillopora</taxon>
    </lineage>
</organism>
<dbReference type="EMBL" id="RCHS01003203">
    <property type="protein sequence ID" value="RMX43405.1"/>
    <property type="molecule type" value="Genomic_DNA"/>
</dbReference>
<name>A0A3M6TPQ6_POCDA</name>